<sequence length="145" mass="16477">MLLCNTAVTIHLSQLSPLHLTSCPYNSTIINITFLSAFTTHYPIRHHHSAPDPSPFIYIIRHSLNTSAVTTLHHFFTSTFTITLLFTIGRHCSSSASSPQRPSPPRQLYHSHRQLCQYCIHLSFLSSLFCLRCRQQGGEETQRVV</sequence>
<comment type="caution">
    <text evidence="1">The sequence shown here is derived from an EMBL/GenBank/DDBJ whole genome shotgun (WGS) entry which is preliminary data.</text>
</comment>
<proteinExistence type="predicted"/>
<dbReference type="Proteomes" id="UP000324222">
    <property type="component" value="Unassembled WGS sequence"/>
</dbReference>
<keyword evidence="2" id="KW-1185">Reference proteome</keyword>
<accession>A0A5B7EXN5</accession>
<organism evidence="1 2">
    <name type="scientific">Portunus trituberculatus</name>
    <name type="common">Swimming crab</name>
    <name type="synonym">Neptunus trituberculatus</name>
    <dbReference type="NCBI Taxonomy" id="210409"/>
    <lineage>
        <taxon>Eukaryota</taxon>
        <taxon>Metazoa</taxon>
        <taxon>Ecdysozoa</taxon>
        <taxon>Arthropoda</taxon>
        <taxon>Crustacea</taxon>
        <taxon>Multicrustacea</taxon>
        <taxon>Malacostraca</taxon>
        <taxon>Eumalacostraca</taxon>
        <taxon>Eucarida</taxon>
        <taxon>Decapoda</taxon>
        <taxon>Pleocyemata</taxon>
        <taxon>Brachyura</taxon>
        <taxon>Eubrachyura</taxon>
        <taxon>Portunoidea</taxon>
        <taxon>Portunidae</taxon>
        <taxon>Portuninae</taxon>
        <taxon>Portunus</taxon>
    </lineage>
</organism>
<evidence type="ECO:0000313" key="2">
    <source>
        <dbReference type="Proteomes" id="UP000324222"/>
    </source>
</evidence>
<dbReference type="AlphaFoldDB" id="A0A5B7EXN5"/>
<dbReference type="EMBL" id="VSRR010003934">
    <property type="protein sequence ID" value="MPC37956.1"/>
    <property type="molecule type" value="Genomic_DNA"/>
</dbReference>
<gene>
    <name evidence="1" type="ORF">E2C01_031452</name>
</gene>
<evidence type="ECO:0000313" key="1">
    <source>
        <dbReference type="EMBL" id="MPC37956.1"/>
    </source>
</evidence>
<name>A0A5B7EXN5_PORTR</name>
<reference evidence="1 2" key="1">
    <citation type="submission" date="2019-05" db="EMBL/GenBank/DDBJ databases">
        <title>Another draft genome of Portunus trituberculatus and its Hox gene families provides insights of decapod evolution.</title>
        <authorList>
            <person name="Jeong J.-H."/>
            <person name="Song I."/>
            <person name="Kim S."/>
            <person name="Choi T."/>
            <person name="Kim D."/>
            <person name="Ryu S."/>
            <person name="Kim W."/>
        </authorList>
    </citation>
    <scope>NUCLEOTIDE SEQUENCE [LARGE SCALE GENOMIC DNA]</scope>
    <source>
        <tissue evidence="1">Muscle</tissue>
    </source>
</reference>
<protein>
    <submittedName>
        <fullName evidence="1">Uncharacterized protein</fullName>
    </submittedName>
</protein>